<dbReference type="EMBL" id="UZAJ01007078">
    <property type="protein sequence ID" value="VDO48962.1"/>
    <property type="molecule type" value="Genomic_DNA"/>
</dbReference>
<evidence type="ECO:0000313" key="1">
    <source>
        <dbReference type="EMBL" id="VDO48962.1"/>
    </source>
</evidence>
<gene>
    <name evidence="1" type="ORF">OFLC_LOCUS7032</name>
</gene>
<evidence type="ECO:0000313" key="2">
    <source>
        <dbReference type="Proteomes" id="UP000267606"/>
    </source>
</evidence>
<dbReference type="AlphaFoldDB" id="A0A183HHS1"/>
<evidence type="ECO:0000313" key="3">
    <source>
        <dbReference type="WBParaSite" id="OFLC_0000703201-mRNA-1"/>
    </source>
</evidence>
<proteinExistence type="predicted"/>
<name>A0A183HHS1_9BILA</name>
<dbReference type="WBParaSite" id="OFLC_0000703201-mRNA-1">
    <property type="protein sequence ID" value="OFLC_0000703201-mRNA-1"/>
    <property type="gene ID" value="OFLC_0000703201"/>
</dbReference>
<organism evidence="3">
    <name type="scientific">Onchocerca flexuosa</name>
    <dbReference type="NCBI Taxonomy" id="387005"/>
    <lineage>
        <taxon>Eukaryota</taxon>
        <taxon>Metazoa</taxon>
        <taxon>Ecdysozoa</taxon>
        <taxon>Nematoda</taxon>
        <taxon>Chromadorea</taxon>
        <taxon>Rhabditida</taxon>
        <taxon>Spirurina</taxon>
        <taxon>Spiruromorpha</taxon>
        <taxon>Filarioidea</taxon>
        <taxon>Onchocercidae</taxon>
        <taxon>Onchocerca</taxon>
    </lineage>
</organism>
<keyword evidence="2" id="KW-1185">Reference proteome</keyword>
<protein>
    <submittedName>
        <fullName evidence="3">Ovule protein</fullName>
    </submittedName>
</protein>
<dbReference type="Proteomes" id="UP000267606">
    <property type="component" value="Unassembled WGS sequence"/>
</dbReference>
<reference evidence="3" key="1">
    <citation type="submission" date="2016-06" db="UniProtKB">
        <authorList>
            <consortium name="WormBaseParasite"/>
        </authorList>
    </citation>
    <scope>IDENTIFICATION</scope>
</reference>
<dbReference type="STRING" id="387005.A0A183HHS1"/>
<accession>A0A183HHS1</accession>
<sequence>MVLVTESETDEICSLCIWNKQISQLESFLFIRGSKTSKSQDADEAGTAGEQKISSLEIIIRTFLGTLIRMQKGMQCDLVGLGKETVAQLEELKSLLALSKRLYASANEYAAKII</sequence>
<reference evidence="1 2" key="2">
    <citation type="submission" date="2018-11" db="EMBL/GenBank/DDBJ databases">
        <authorList>
            <consortium name="Pathogen Informatics"/>
        </authorList>
    </citation>
    <scope>NUCLEOTIDE SEQUENCE [LARGE SCALE GENOMIC DNA]</scope>
</reference>